<dbReference type="InterPro" id="IPR000092">
    <property type="entry name" value="Polyprenyl_synt"/>
</dbReference>
<dbReference type="Gene3D" id="1.10.600.10">
    <property type="entry name" value="Farnesyl Diphosphate Synthase"/>
    <property type="match status" value="1"/>
</dbReference>
<dbReference type="GO" id="GO:0005737">
    <property type="term" value="C:cytoplasm"/>
    <property type="evidence" value="ECO:0007669"/>
    <property type="project" value="TreeGrafter"/>
</dbReference>
<dbReference type="FunFam" id="1.10.600.10:FF:000021">
    <property type="entry name" value="Farnesyl pyrophosphate synthase"/>
    <property type="match status" value="1"/>
</dbReference>
<keyword evidence="5" id="KW-0460">Magnesium</keyword>
<evidence type="ECO:0000313" key="11">
    <source>
        <dbReference type="Proteomes" id="UP000078541"/>
    </source>
</evidence>
<proteinExistence type="inferred from homology"/>
<dbReference type="SUPFAM" id="SSF48576">
    <property type="entry name" value="Terpenoid synthases"/>
    <property type="match status" value="1"/>
</dbReference>
<keyword evidence="6" id="KW-0414">Isoprene biosynthesis</keyword>
<evidence type="ECO:0000256" key="4">
    <source>
        <dbReference type="ARBA" id="ARBA00022723"/>
    </source>
</evidence>
<evidence type="ECO:0000256" key="1">
    <source>
        <dbReference type="ARBA" id="ARBA00001946"/>
    </source>
</evidence>
<evidence type="ECO:0000256" key="5">
    <source>
        <dbReference type="ARBA" id="ARBA00022842"/>
    </source>
</evidence>
<organism evidence="10 11">
    <name type="scientific">Trachymyrmex septentrionalis</name>
    <dbReference type="NCBI Taxonomy" id="34720"/>
    <lineage>
        <taxon>Eukaryota</taxon>
        <taxon>Metazoa</taxon>
        <taxon>Ecdysozoa</taxon>
        <taxon>Arthropoda</taxon>
        <taxon>Hexapoda</taxon>
        <taxon>Insecta</taxon>
        <taxon>Pterygota</taxon>
        <taxon>Neoptera</taxon>
        <taxon>Endopterygota</taxon>
        <taxon>Hymenoptera</taxon>
        <taxon>Apocrita</taxon>
        <taxon>Aculeata</taxon>
        <taxon>Formicoidea</taxon>
        <taxon>Formicidae</taxon>
        <taxon>Myrmicinae</taxon>
        <taxon>Trachymyrmex</taxon>
    </lineage>
</organism>
<evidence type="ECO:0000256" key="8">
    <source>
        <dbReference type="ARBA" id="ARBA00034546"/>
    </source>
</evidence>
<dbReference type="GO" id="GO:0046872">
    <property type="term" value="F:metal ion binding"/>
    <property type="evidence" value="ECO:0007669"/>
    <property type="project" value="UniProtKB-KW"/>
</dbReference>
<comment type="pathway">
    <text evidence="7">Pheromone biosynthesis.</text>
</comment>
<dbReference type="InterPro" id="IPR008949">
    <property type="entry name" value="Isoprenoid_synthase_dom_sf"/>
</dbReference>
<dbReference type="PANTHER" id="PTHR11525">
    <property type="entry name" value="FARNESYL-PYROPHOSPHATE SYNTHETASE"/>
    <property type="match status" value="1"/>
</dbReference>
<evidence type="ECO:0000313" key="10">
    <source>
        <dbReference type="EMBL" id="KYN35595.1"/>
    </source>
</evidence>
<reference evidence="10 11" key="1">
    <citation type="submission" date="2016-03" db="EMBL/GenBank/DDBJ databases">
        <title>Trachymyrmex septentrionalis WGS genome.</title>
        <authorList>
            <person name="Nygaard S."/>
            <person name="Hu H."/>
            <person name="Boomsma J."/>
            <person name="Zhang G."/>
        </authorList>
    </citation>
    <scope>NUCLEOTIDE SEQUENCE [LARGE SCALE GENOMIC DNA]</scope>
    <source>
        <strain evidence="10">Tsep2-gDNA-1</strain>
        <tissue evidence="10">Whole body</tissue>
    </source>
</reference>
<dbReference type="GO" id="GO:0045337">
    <property type="term" value="P:farnesyl diphosphate biosynthetic process"/>
    <property type="evidence" value="ECO:0007669"/>
    <property type="project" value="TreeGrafter"/>
</dbReference>
<keyword evidence="3 9" id="KW-0808">Transferase</keyword>
<keyword evidence="11" id="KW-1185">Reference proteome</keyword>
<dbReference type="STRING" id="34720.A0A195F4T5"/>
<evidence type="ECO:0000256" key="7">
    <source>
        <dbReference type="ARBA" id="ARBA00033740"/>
    </source>
</evidence>
<dbReference type="CDD" id="cd00685">
    <property type="entry name" value="Trans_IPPS_HT"/>
    <property type="match status" value="1"/>
</dbReference>
<sequence>MAHFVTPTVRITSKEESQQLMAVWPDVIRDIKEVIENFNIPDVAKWMEKILQYNVPQGKKNRGLSLVHAYKLLVSSDQLTEENIRLAQIVAWCMELMQAYLSIMDDIEDQSLFRRGQPCWYRYNDLGLAAINDSFMLQCSIFCLIRKHFKGKDCYVHLLETFQDVTMKVAMGQSLDLLSSNFGNKPNLDLFTTNQYNSIIKFKTAYYTTYLPVIVAMHLAGIKNQEMFREATTILTEIGCLFQIQDDYLDCYGDFEVCGKDNTDIQEGKCTWLIVEALQRVTPQQRKILEECYGDFDREKVQRVKQLFNDLNLQDAYFRYEEKTYNLINMHIKQMSSGLPDNIFFYMLNKFYKRVS</sequence>
<evidence type="ECO:0000256" key="3">
    <source>
        <dbReference type="ARBA" id="ARBA00022679"/>
    </source>
</evidence>
<comment type="similarity">
    <text evidence="2 9">Belongs to the FPP/GGPP synthase family.</text>
</comment>
<evidence type="ECO:0000256" key="6">
    <source>
        <dbReference type="ARBA" id="ARBA00023229"/>
    </source>
</evidence>
<dbReference type="PANTHER" id="PTHR11525:SF0">
    <property type="entry name" value="FARNESYL PYROPHOSPHATE SYNTHASE"/>
    <property type="match status" value="1"/>
</dbReference>
<dbReference type="Proteomes" id="UP000078541">
    <property type="component" value="Unassembled WGS sequence"/>
</dbReference>
<dbReference type="GO" id="GO:0004161">
    <property type="term" value="F:dimethylallyltranstransferase activity"/>
    <property type="evidence" value="ECO:0007669"/>
    <property type="project" value="TreeGrafter"/>
</dbReference>
<dbReference type="GO" id="GO:0004337">
    <property type="term" value="F:(2E,6E)-farnesyl diphosphate synthase activity"/>
    <property type="evidence" value="ECO:0007669"/>
    <property type="project" value="TreeGrafter"/>
</dbReference>
<dbReference type="SFLD" id="SFLDS00005">
    <property type="entry name" value="Isoprenoid_Synthase_Type_I"/>
    <property type="match status" value="1"/>
</dbReference>
<dbReference type="AlphaFoldDB" id="A0A195F4T5"/>
<dbReference type="SFLD" id="SFLDG01017">
    <property type="entry name" value="Polyprenyl_Transferase_Like"/>
    <property type="match status" value="1"/>
</dbReference>
<keyword evidence="4" id="KW-0479">Metal-binding</keyword>
<name>A0A195F4T5_9HYME</name>
<dbReference type="Pfam" id="PF00348">
    <property type="entry name" value="polyprenyl_synt"/>
    <property type="match status" value="1"/>
</dbReference>
<dbReference type="PROSITE" id="PS00444">
    <property type="entry name" value="POLYPRENYL_SYNTHASE_2"/>
    <property type="match status" value="1"/>
</dbReference>
<dbReference type="GO" id="GO:0042811">
    <property type="term" value="P:pheromone biosynthetic process"/>
    <property type="evidence" value="ECO:0007669"/>
    <property type="project" value="UniProtKB-ARBA"/>
</dbReference>
<dbReference type="InterPro" id="IPR033749">
    <property type="entry name" value="Polyprenyl_synt_CS"/>
</dbReference>
<gene>
    <name evidence="10" type="ORF">ALC56_10155</name>
</gene>
<protein>
    <recommendedName>
        <fullName evidence="8">Farnesyl pyrophosphate synthase</fullName>
    </recommendedName>
</protein>
<accession>A0A195F4T5</accession>
<evidence type="ECO:0000256" key="2">
    <source>
        <dbReference type="ARBA" id="ARBA00006706"/>
    </source>
</evidence>
<dbReference type="KEGG" id="tsep:108751713"/>
<comment type="cofactor">
    <cofactor evidence="1">
        <name>Mg(2+)</name>
        <dbReference type="ChEBI" id="CHEBI:18420"/>
    </cofactor>
</comment>
<dbReference type="OrthoDB" id="10257492at2759"/>
<evidence type="ECO:0000256" key="9">
    <source>
        <dbReference type="RuleBase" id="RU004466"/>
    </source>
</evidence>
<dbReference type="InterPro" id="IPR039702">
    <property type="entry name" value="FPS1-like"/>
</dbReference>
<dbReference type="EMBL" id="KQ981805">
    <property type="protein sequence ID" value="KYN35595.1"/>
    <property type="molecule type" value="Genomic_DNA"/>
</dbReference>